<proteinExistence type="predicted"/>
<name>A0ACC2PR13_9HYME</name>
<gene>
    <name evidence="1" type="ORF">QAD02_021734</name>
</gene>
<evidence type="ECO:0000313" key="1">
    <source>
        <dbReference type="EMBL" id="KAJ8685941.1"/>
    </source>
</evidence>
<sequence length="268" mass="30147">MRKHYVFWCTCGEESGCECDKDDKDLYYDCIIFSVGASEDDCRDKVKGKRCAFPTNPEESPQPSHEEDSRNKQDKLKRVGTPLAKKLKVQAAVKRKTYLTTIDQLKRQKPNEHSACDTSLPSTSSGITKARRNIRDVLQPFRVQCKAPPNLLVDYEDPDQSDDEELARINGDEFRSRESVKLVDNGTFPVAGNSLPEDTPEGVSSDDESEQLNASNRRSSSRASNSTSSDADESDALIHRGEMNQDSEEEDAHLIKACHKRSKMTLKR</sequence>
<reference evidence="1" key="1">
    <citation type="submission" date="2023-04" db="EMBL/GenBank/DDBJ databases">
        <title>A chromosome-level genome assembly of the parasitoid wasp Eretmocerus hayati.</title>
        <authorList>
            <person name="Zhong Y."/>
            <person name="Liu S."/>
            <person name="Liu Y."/>
        </authorList>
    </citation>
    <scope>NUCLEOTIDE SEQUENCE</scope>
    <source>
        <strain evidence="1">ZJU_SS_LIU_2023</strain>
    </source>
</reference>
<dbReference type="EMBL" id="CM056741">
    <property type="protein sequence ID" value="KAJ8685941.1"/>
    <property type="molecule type" value="Genomic_DNA"/>
</dbReference>
<evidence type="ECO:0000313" key="2">
    <source>
        <dbReference type="Proteomes" id="UP001239111"/>
    </source>
</evidence>
<comment type="caution">
    <text evidence="1">The sequence shown here is derived from an EMBL/GenBank/DDBJ whole genome shotgun (WGS) entry which is preliminary data.</text>
</comment>
<keyword evidence="2" id="KW-1185">Reference proteome</keyword>
<protein>
    <submittedName>
        <fullName evidence="1">Uncharacterized protein</fullName>
    </submittedName>
</protein>
<organism evidence="1 2">
    <name type="scientific">Eretmocerus hayati</name>
    <dbReference type="NCBI Taxonomy" id="131215"/>
    <lineage>
        <taxon>Eukaryota</taxon>
        <taxon>Metazoa</taxon>
        <taxon>Ecdysozoa</taxon>
        <taxon>Arthropoda</taxon>
        <taxon>Hexapoda</taxon>
        <taxon>Insecta</taxon>
        <taxon>Pterygota</taxon>
        <taxon>Neoptera</taxon>
        <taxon>Endopterygota</taxon>
        <taxon>Hymenoptera</taxon>
        <taxon>Apocrita</taxon>
        <taxon>Proctotrupomorpha</taxon>
        <taxon>Chalcidoidea</taxon>
        <taxon>Aphelinidae</taxon>
        <taxon>Aphelininae</taxon>
        <taxon>Eretmocerus</taxon>
    </lineage>
</organism>
<dbReference type="Proteomes" id="UP001239111">
    <property type="component" value="Chromosome 1"/>
</dbReference>
<accession>A0ACC2PR13</accession>